<name>A0A1T4YMV4_9BACT</name>
<sequence length="269" mass="29914">MTRKDAGGWHIAGMIRLLQRMDDSQPRHGEGGASTSLPHSVTVLADADESAETALEDWSRGLDWVQWLFSSIRQRHSGLYFHAAGLPNTGLYPRATLSHQALAARWENFLQSELRGSLGSTLLQAWQAVQEQNLNRLIEQDAALDESLPPALRASSREAGERLLQGTRGARYQGLLGRYRALKEEGKTPGHFFLVWAAVAHFFQLSLTNVIAEYIRLEWELAARQVNPQAAPLPLEKITRLTSQLMHSGTPGLRLLSDADAQDTEMKEA</sequence>
<protein>
    <submittedName>
        <fullName evidence="1">UreF protein</fullName>
    </submittedName>
</protein>
<dbReference type="GO" id="GO:0016151">
    <property type="term" value="F:nickel cation binding"/>
    <property type="evidence" value="ECO:0007669"/>
    <property type="project" value="InterPro"/>
</dbReference>
<dbReference type="InterPro" id="IPR038277">
    <property type="entry name" value="UreF_sf"/>
</dbReference>
<keyword evidence="2" id="KW-1185">Reference proteome</keyword>
<organism evidence="1 2">
    <name type="scientific">Prosthecobacter debontii</name>
    <dbReference type="NCBI Taxonomy" id="48467"/>
    <lineage>
        <taxon>Bacteria</taxon>
        <taxon>Pseudomonadati</taxon>
        <taxon>Verrucomicrobiota</taxon>
        <taxon>Verrucomicrobiia</taxon>
        <taxon>Verrucomicrobiales</taxon>
        <taxon>Verrucomicrobiaceae</taxon>
        <taxon>Prosthecobacter</taxon>
    </lineage>
</organism>
<dbReference type="OrthoDB" id="193358at2"/>
<reference evidence="2" key="1">
    <citation type="submission" date="2017-02" db="EMBL/GenBank/DDBJ databases">
        <authorList>
            <person name="Varghese N."/>
            <person name="Submissions S."/>
        </authorList>
    </citation>
    <scope>NUCLEOTIDE SEQUENCE [LARGE SCALE GENOMIC DNA]</scope>
    <source>
        <strain evidence="2">ATCC 700200</strain>
    </source>
</reference>
<dbReference type="RefSeq" id="WP_078814941.1">
    <property type="nucleotide sequence ID" value="NZ_FUYE01000014.1"/>
</dbReference>
<evidence type="ECO:0000313" key="1">
    <source>
        <dbReference type="EMBL" id="SKB03157.1"/>
    </source>
</evidence>
<dbReference type="Proteomes" id="UP000190774">
    <property type="component" value="Unassembled WGS sequence"/>
</dbReference>
<dbReference type="EMBL" id="FUYE01000014">
    <property type="protein sequence ID" value="SKB03157.1"/>
    <property type="molecule type" value="Genomic_DNA"/>
</dbReference>
<dbReference type="AlphaFoldDB" id="A0A1T4YMV4"/>
<accession>A0A1T4YMV4</accession>
<dbReference type="STRING" id="48467.SAMN02745166_03782"/>
<dbReference type="Pfam" id="PF01730">
    <property type="entry name" value="UreF"/>
    <property type="match status" value="1"/>
</dbReference>
<dbReference type="InterPro" id="IPR002639">
    <property type="entry name" value="UreF"/>
</dbReference>
<dbReference type="Gene3D" id="1.10.4190.10">
    <property type="entry name" value="Urease accessory protein UreF"/>
    <property type="match status" value="1"/>
</dbReference>
<proteinExistence type="predicted"/>
<gene>
    <name evidence="1" type="ORF">SAMN02745166_03782</name>
</gene>
<evidence type="ECO:0000313" key="2">
    <source>
        <dbReference type="Proteomes" id="UP000190774"/>
    </source>
</evidence>